<organism evidence="2 3">
    <name type="scientific">Glycine soja</name>
    <name type="common">Wild soybean</name>
    <dbReference type="NCBI Taxonomy" id="3848"/>
    <lineage>
        <taxon>Eukaryota</taxon>
        <taxon>Viridiplantae</taxon>
        <taxon>Streptophyta</taxon>
        <taxon>Embryophyta</taxon>
        <taxon>Tracheophyta</taxon>
        <taxon>Spermatophyta</taxon>
        <taxon>Magnoliopsida</taxon>
        <taxon>eudicotyledons</taxon>
        <taxon>Gunneridae</taxon>
        <taxon>Pentapetalae</taxon>
        <taxon>rosids</taxon>
        <taxon>fabids</taxon>
        <taxon>Fabales</taxon>
        <taxon>Fabaceae</taxon>
        <taxon>Papilionoideae</taxon>
        <taxon>50 kb inversion clade</taxon>
        <taxon>NPAAA clade</taxon>
        <taxon>indigoferoid/millettioid clade</taxon>
        <taxon>Phaseoleae</taxon>
        <taxon>Glycine</taxon>
        <taxon>Glycine subgen. Soja</taxon>
    </lineage>
</organism>
<name>A0A445JIR8_GLYSO</name>
<dbReference type="EMBL" id="QZWG01000008">
    <property type="protein sequence ID" value="RZB98372.1"/>
    <property type="molecule type" value="Genomic_DNA"/>
</dbReference>
<proteinExistence type="predicted"/>
<protein>
    <submittedName>
        <fullName evidence="2">Uncharacterized protein</fullName>
    </submittedName>
</protein>
<gene>
    <name evidence="2" type="ORF">D0Y65_021363</name>
</gene>
<evidence type="ECO:0000256" key="1">
    <source>
        <dbReference type="SAM" id="Phobius"/>
    </source>
</evidence>
<keyword evidence="3" id="KW-1185">Reference proteome</keyword>
<dbReference type="PANTHER" id="PTHR36063">
    <property type="entry name" value="ARABIDOPSIS THALIANA GENOMIC DNA, CHROMOSOME 5, P1 CLONE:MOK16"/>
    <property type="match status" value="1"/>
</dbReference>
<evidence type="ECO:0000313" key="3">
    <source>
        <dbReference type="Proteomes" id="UP000289340"/>
    </source>
</evidence>
<dbReference type="Proteomes" id="UP000289340">
    <property type="component" value="Chromosome 8"/>
</dbReference>
<keyword evidence="1" id="KW-1133">Transmembrane helix</keyword>
<comment type="caution">
    <text evidence="2">The sequence shown here is derived from an EMBL/GenBank/DDBJ whole genome shotgun (WGS) entry which is preliminary data.</text>
</comment>
<keyword evidence="1" id="KW-0472">Membrane</keyword>
<dbReference type="PANTHER" id="PTHR36063:SF3">
    <property type="entry name" value="PROTEIN, PUTATIVE-RELATED"/>
    <property type="match status" value="1"/>
</dbReference>
<keyword evidence="1" id="KW-0812">Transmembrane</keyword>
<accession>A0A445JIR8</accession>
<reference evidence="2 3" key="1">
    <citation type="submission" date="2018-09" db="EMBL/GenBank/DDBJ databases">
        <title>A high-quality reference genome of wild soybean provides a powerful tool to mine soybean genomes.</title>
        <authorList>
            <person name="Xie M."/>
            <person name="Chung C.Y.L."/>
            <person name="Li M.-W."/>
            <person name="Wong F.-L."/>
            <person name="Chan T.-F."/>
            <person name="Lam H.-M."/>
        </authorList>
    </citation>
    <scope>NUCLEOTIDE SEQUENCE [LARGE SCALE GENOMIC DNA]</scope>
    <source>
        <strain evidence="3">cv. W05</strain>
        <tissue evidence="2">Hypocotyl of etiolated seedlings</tissue>
    </source>
</reference>
<evidence type="ECO:0000313" key="2">
    <source>
        <dbReference type="EMBL" id="RZB98372.1"/>
    </source>
</evidence>
<feature type="transmembrane region" description="Helical" evidence="1">
    <location>
        <begin position="49"/>
        <end position="66"/>
    </location>
</feature>
<sequence length="71" mass="7917">MRKSKSIHYWGEVAPAILISRSQRFSSSAKLETIMEEEIRQGSNSLHKGVLVSFPLLLSGLLYILLCRGVA</sequence>
<dbReference type="AlphaFoldDB" id="A0A445JIR8"/>